<sequence>MEDGFKKLKDELKDELKETLEKSLATTNDGIKDLRAWVRWIVGTFGIGIMLKLIFYDRYMEEKLEKKQGEMETRLTILIQNAITQLKLELKVEHQERLLSDQNKKNQ</sequence>
<keyword evidence="1" id="KW-0175">Coiled coil</keyword>
<protein>
    <submittedName>
        <fullName evidence="3">Uncharacterized protein</fullName>
    </submittedName>
</protein>
<dbReference type="EMBL" id="ML119123">
    <property type="protein sequence ID" value="RPB13390.1"/>
    <property type="molecule type" value="Genomic_DNA"/>
</dbReference>
<dbReference type="AlphaFoldDB" id="A0A3N4KSA2"/>
<dbReference type="OrthoDB" id="5412814at2759"/>
<accession>A0A3N4KSA2</accession>
<evidence type="ECO:0000256" key="2">
    <source>
        <dbReference type="SAM" id="Phobius"/>
    </source>
</evidence>
<feature type="coiled-coil region" evidence="1">
    <location>
        <begin position="2"/>
        <end position="29"/>
    </location>
</feature>
<name>A0A3N4KSA2_9PEZI</name>
<gene>
    <name evidence="3" type="ORF">P167DRAFT_535095</name>
</gene>
<keyword evidence="2" id="KW-0472">Membrane</keyword>
<reference evidence="3 4" key="1">
    <citation type="journal article" date="2018" name="Nat. Ecol. Evol.">
        <title>Pezizomycetes genomes reveal the molecular basis of ectomycorrhizal truffle lifestyle.</title>
        <authorList>
            <person name="Murat C."/>
            <person name="Payen T."/>
            <person name="Noel B."/>
            <person name="Kuo A."/>
            <person name="Morin E."/>
            <person name="Chen J."/>
            <person name="Kohler A."/>
            <person name="Krizsan K."/>
            <person name="Balestrini R."/>
            <person name="Da Silva C."/>
            <person name="Montanini B."/>
            <person name="Hainaut M."/>
            <person name="Levati E."/>
            <person name="Barry K.W."/>
            <person name="Belfiori B."/>
            <person name="Cichocki N."/>
            <person name="Clum A."/>
            <person name="Dockter R.B."/>
            <person name="Fauchery L."/>
            <person name="Guy J."/>
            <person name="Iotti M."/>
            <person name="Le Tacon F."/>
            <person name="Lindquist E.A."/>
            <person name="Lipzen A."/>
            <person name="Malagnac F."/>
            <person name="Mello A."/>
            <person name="Molinier V."/>
            <person name="Miyauchi S."/>
            <person name="Poulain J."/>
            <person name="Riccioni C."/>
            <person name="Rubini A."/>
            <person name="Sitrit Y."/>
            <person name="Splivallo R."/>
            <person name="Traeger S."/>
            <person name="Wang M."/>
            <person name="Zifcakova L."/>
            <person name="Wipf D."/>
            <person name="Zambonelli A."/>
            <person name="Paolocci F."/>
            <person name="Nowrousian M."/>
            <person name="Ottonello S."/>
            <person name="Baldrian P."/>
            <person name="Spatafora J.W."/>
            <person name="Henrissat B."/>
            <person name="Nagy L.G."/>
            <person name="Aury J.M."/>
            <person name="Wincker P."/>
            <person name="Grigoriev I.V."/>
            <person name="Bonfante P."/>
            <person name="Martin F.M."/>
        </authorList>
    </citation>
    <scope>NUCLEOTIDE SEQUENCE [LARGE SCALE GENOMIC DNA]</scope>
    <source>
        <strain evidence="3 4">CCBAS932</strain>
    </source>
</reference>
<evidence type="ECO:0000256" key="1">
    <source>
        <dbReference type="SAM" id="Coils"/>
    </source>
</evidence>
<dbReference type="InParanoid" id="A0A3N4KSA2"/>
<organism evidence="3 4">
    <name type="scientific">Morchella conica CCBAS932</name>
    <dbReference type="NCBI Taxonomy" id="1392247"/>
    <lineage>
        <taxon>Eukaryota</taxon>
        <taxon>Fungi</taxon>
        <taxon>Dikarya</taxon>
        <taxon>Ascomycota</taxon>
        <taxon>Pezizomycotina</taxon>
        <taxon>Pezizomycetes</taxon>
        <taxon>Pezizales</taxon>
        <taxon>Morchellaceae</taxon>
        <taxon>Morchella</taxon>
    </lineage>
</organism>
<evidence type="ECO:0000313" key="3">
    <source>
        <dbReference type="EMBL" id="RPB13390.1"/>
    </source>
</evidence>
<dbReference type="Proteomes" id="UP000277580">
    <property type="component" value="Unassembled WGS sequence"/>
</dbReference>
<keyword evidence="2" id="KW-0812">Transmembrane</keyword>
<keyword evidence="2" id="KW-1133">Transmembrane helix</keyword>
<feature type="transmembrane region" description="Helical" evidence="2">
    <location>
        <begin position="37"/>
        <end position="56"/>
    </location>
</feature>
<keyword evidence="4" id="KW-1185">Reference proteome</keyword>
<evidence type="ECO:0000313" key="4">
    <source>
        <dbReference type="Proteomes" id="UP000277580"/>
    </source>
</evidence>
<proteinExistence type="predicted"/>